<keyword evidence="2" id="KW-1185">Reference proteome</keyword>
<reference evidence="1" key="1">
    <citation type="submission" date="2024-02" db="EMBL/GenBank/DDBJ databases">
        <title>Metagenome Assembled Genome of Zalaria obscura JY119.</title>
        <authorList>
            <person name="Vighnesh L."/>
            <person name="Jagadeeshwari U."/>
            <person name="Venkata Ramana C."/>
            <person name="Sasikala C."/>
        </authorList>
    </citation>
    <scope>NUCLEOTIDE SEQUENCE</scope>
    <source>
        <strain evidence="1">JY119</strain>
    </source>
</reference>
<proteinExistence type="predicted"/>
<gene>
    <name evidence="1" type="ORF">M8818_004216</name>
</gene>
<organism evidence="1 2">
    <name type="scientific">Zalaria obscura</name>
    <dbReference type="NCBI Taxonomy" id="2024903"/>
    <lineage>
        <taxon>Eukaryota</taxon>
        <taxon>Fungi</taxon>
        <taxon>Dikarya</taxon>
        <taxon>Ascomycota</taxon>
        <taxon>Pezizomycotina</taxon>
        <taxon>Dothideomycetes</taxon>
        <taxon>Dothideomycetidae</taxon>
        <taxon>Dothideales</taxon>
        <taxon>Zalariaceae</taxon>
        <taxon>Zalaria</taxon>
    </lineage>
</organism>
<evidence type="ECO:0000313" key="1">
    <source>
        <dbReference type="EMBL" id="KAK8207963.1"/>
    </source>
</evidence>
<accession>A0ACC3SFQ0</accession>
<dbReference type="Proteomes" id="UP001320706">
    <property type="component" value="Unassembled WGS sequence"/>
</dbReference>
<evidence type="ECO:0000313" key="2">
    <source>
        <dbReference type="Proteomes" id="UP001320706"/>
    </source>
</evidence>
<comment type="caution">
    <text evidence="1">The sequence shown here is derived from an EMBL/GenBank/DDBJ whole genome shotgun (WGS) entry which is preliminary data.</text>
</comment>
<dbReference type="EMBL" id="JAMKPW020000020">
    <property type="protein sequence ID" value="KAK8207963.1"/>
    <property type="molecule type" value="Genomic_DNA"/>
</dbReference>
<sequence length="123" mass="13492">MSHRRRSLHARRELDNLRDMSNASQAKQTQLADIGATARATGTRFKNSPEVENGTGALETAAMNHGPNLRTRIAILFDMIIASVYDVPLRGFHAAQQFVAILAGIFFALVARNQEEDSVADKA</sequence>
<name>A0ACC3SFQ0_9PEZI</name>
<protein>
    <submittedName>
        <fullName evidence="1">Uncharacterized protein</fullName>
    </submittedName>
</protein>